<evidence type="ECO:0000313" key="1">
    <source>
        <dbReference type="EMBL" id="CAD7003156.1"/>
    </source>
</evidence>
<reference evidence="1" key="1">
    <citation type="submission" date="2020-11" db="EMBL/GenBank/DDBJ databases">
        <authorList>
            <person name="Whitehead M."/>
        </authorList>
    </citation>
    <scope>NUCLEOTIDE SEQUENCE</scope>
    <source>
        <strain evidence="1">EGII</strain>
    </source>
</reference>
<dbReference type="AlphaFoldDB" id="A0A811UZU0"/>
<keyword evidence="2" id="KW-1185">Reference proteome</keyword>
<dbReference type="EMBL" id="CAJHJT010000034">
    <property type="protein sequence ID" value="CAD7003156.1"/>
    <property type="molecule type" value="Genomic_DNA"/>
</dbReference>
<sequence length="89" mass="10338">MLLTANPNRVMLRIKLFGLSCTPQSMQNNGICRLPVANTLACWQTHFRFRTNNQQRRLAQFGERNTAHRGTRAHTLEYKKLGFENFSLT</sequence>
<name>A0A811UZU0_CERCA</name>
<dbReference type="Proteomes" id="UP000606786">
    <property type="component" value="Unassembled WGS sequence"/>
</dbReference>
<organism evidence="1 2">
    <name type="scientific">Ceratitis capitata</name>
    <name type="common">Mediterranean fruit fly</name>
    <name type="synonym">Tephritis capitata</name>
    <dbReference type="NCBI Taxonomy" id="7213"/>
    <lineage>
        <taxon>Eukaryota</taxon>
        <taxon>Metazoa</taxon>
        <taxon>Ecdysozoa</taxon>
        <taxon>Arthropoda</taxon>
        <taxon>Hexapoda</taxon>
        <taxon>Insecta</taxon>
        <taxon>Pterygota</taxon>
        <taxon>Neoptera</taxon>
        <taxon>Endopterygota</taxon>
        <taxon>Diptera</taxon>
        <taxon>Brachycera</taxon>
        <taxon>Muscomorpha</taxon>
        <taxon>Tephritoidea</taxon>
        <taxon>Tephritidae</taxon>
        <taxon>Ceratitis</taxon>
        <taxon>Ceratitis</taxon>
    </lineage>
</organism>
<accession>A0A811UZU0</accession>
<protein>
    <submittedName>
        <fullName evidence="1">(Mediterranean fruit fly) hypothetical protein</fullName>
    </submittedName>
</protein>
<gene>
    <name evidence="1" type="ORF">CCAP1982_LOCUS11617</name>
</gene>
<comment type="caution">
    <text evidence="1">The sequence shown here is derived from an EMBL/GenBank/DDBJ whole genome shotgun (WGS) entry which is preliminary data.</text>
</comment>
<evidence type="ECO:0000313" key="2">
    <source>
        <dbReference type="Proteomes" id="UP000606786"/>
    </source>
</evidence>
<proteinExistence type="predicted"/>